<dbReference type="Proteomes" id="UP001060771">
    <property type="component" value="Chromosome"/>
</dbReference>
<dbReference type="Gene3D" id="3.30.70.600">
    <property type="entry name" value="Ribosomal protein S10 domain"/>
    <property type="match status" value="1"/>
</dbReference>
<dbReference type="GO" id="GO:0003735">
    <property type="term" value="F:structural constituent of ribosome"/>
    <property type="evidence" value="ECO:0007669"/>
    <property type="project" value="UniProtKB-UniRule"/>
</dbReference>
<protein>
    <recommendedName>
        <fullName evidence="4 5">Small ribosomal subunit protein uS10</fullName>
    </recommendedName>
</protein>
<evidence type="ECO:0000259" key="6">
    <source>
        <dbReference type="SMART" id="SM01403"/>
    </source>
</evidence>
<organism evidence="8 9">
    <name type="scientific">Vulcanisaeta souniana JCM 11219</name>
    <dbReference type="NCBI Taxonomy" id="1293586"/>
    <lineage>
        <taxon>Archaea</taxon>
        <taxon>Thermoproteota</taxon>
        <taxon>Thermoprotei</taxon>
        <taxon>Thermoproteales</taxon>
        <taxon>Thermoproteaceae</taxon>
        <taxon>Vulcanisaeta</taxon>
    </lineage>
</organism>
<evidence type="ECO:0000256" key="1">
    <source>
        <dbReference type="ARBA" id="ARBA00007102"/>
    </source>
</evidence>
<dbReference type="InterPro" id="IPR027486">
    <property type="entry name" value="Ribosomal_uS10_dom"/>
</dbReference>
<dbReference type="EMBL" id="BMNM01000003">
    <property type="protein sequence ID" value="GGI74691.1"/>
    <property type="molecule type" value="Genomic_DNA"/>
</dbReference>
<dbReference type="InterPro" id="IPR001848">
    <property type="entry name" value="Ribosomal_uS10"/>
</dbReference>
<proteinExistence type="inferred from homology"/>
<feature type="domain" description="Small ribosomal subunit protein uS10" evidence="6">
    <location>
        <begin position="6"/>
        <end position="100"/>
    </location>
</feature>
<keyword evidence="3 5" id="KW-0687">Ribonucleoprotein</keyword>
<keyword evidence="2 5" id="KW-0689">Ribosomal protein</keyword>
<dbReference type="GO" id="GO:0015935">
    <property type="term" value="C:small ribosomal subunit"/>
    <property type="evidence" value="ECO:0007669"/>
    <property type="project" value="UniProtKB-UniRule"/>
</dbReference>
<dbReference type="EMBL" id="AP026830">
    <property type="protein sequence ID" value="BDR92317.1"/>
    <property type="molecule type" value="Genomic_DNA"/>
</dbReference>
<evidence type="ECO:0000313" key="8">
    <source>
        <dbReference type="EMBL" id="GGI74691.1"/>
    </source>
</evidence>
<comment type="subunit">
    <text evidence="5">Part of the 30S ribosomal subunit.</text>
</comment>
<comment type="similarity">
    <text evidence="1 5">Belongs to the universal ribosomal protein uS10 family.</text>
</comment>
<dbReference type="SMART" id="SM01403">
    <property type="entry name" value="Ribosomal_S10"/>
    <property type="match status" value="1"/>
</dbReference>
<dbReference type="HAMAP" id="MF_00508">
    <property type="entry name" value="Ribosomal_uS10"/>
    <property type="match status" value="1"/>
</dbReference>
<dbReference type="GO" id="GO:0006412">
    <property type="term" value="P:translation"/>
    <property type="evidence" value="ECO:0007669"/>
    <property type="project" value="UniProtKB-UniRule"/>
</dbReference>
<dbReference type="SUPFAM" id="SSF54999">
    <property type="entry name" value="Ribosomal protein S10"/>
    <property type="match status" value="1"/>
</dbReference>
<dbReference type="PRINTS" id="PR00971">
    <property type="entry name" value="RIBOSOMALS10"/>
</dbReference>
<dbReference type="AlphaFoldDB" id="A0A830E5X1"/>
<dbReference type="InterPro" id="IPR005729">
    <property type="entry name" value="Ribosomal_uS10_euk/arc"/>
</dbReference>
<accession>A0A830E5X1</accession>
<dbReference type="GeneID" id="76206957"/>
<gene>
    <name evidence="5" type="primary">rps10</name>
    <name evidence="8" type="ORF">GCM10007112_09280</name>
    <name evidence="7" type="ORF">Vsou_14100</name>
</gene>
<dbReference type="GO" id="GO:0000049">
    <property type="term" value="F:tRNA binding"/>
    <property type="evidence" value="ECO:0007669"/>
    <property type="project" value="UniProtKB-UniRule"/>
</dbReference>
<evidence type="ECO:0000256" key="3">
    <source>
        <dbReference type="ARBA" id="ARBA00023274"/>
    </source>
</evidence>
<dbReference type="RefSeq" id="WP_188602894.1">
    <property type="nucleotide sequence ID" value="NZ_AP026830.1"/>
</dbReference>
<comment type="function">
    <text evidence="5">Involved in the binding of tRNA to the ribosomes.</text>
</comment>
<evidence type="ECO:0000256" key="4">
    <source>
        <dbReference type="ARBA" id="ARBA00035162"/>
    </source>
</evidence>
<dbReference type="PANTHER" id="PTHR11700">
    <property type="entry name" value="30S RIBOSOMAL PROTEIN S10 FAMILY MEMBER"/>
    <property type="match status" value="1"/>
</dbReference>
<dbReference type="Pfam" id="PF00338">
    <property type="entry name" value="Ribosomal_S10"/>
    <property type="match status" value="1"/>
</dbReference>
<evidence type="ECO:0000256" key="5">
    <source>
        <dbReference type="HAMAP-Rule" id="MF_00508"/>
    </source>
</evidence>
<reference evidence="8" key="2">
    <citation type="submission" date="2020-09" db="EMBL/GenBank/DDBJ databases">
        <authorList>
            <person name="Sun Q."/>
            <person name="Ohkuma M."/>
        </authorList>
    </citation>
    <scope>NUCLEOTIDE SEQUENCE</scope>
    <source>
        <strain evidence="8">JCM 11219</strain>
    </source>
</reference>
<dbReference type="InterPro" id="IPR036838">
    <property type="entry name" value="Ribosomal_uS10_dom_sf"/>
</dbReference>
<evidence type="ECO:0000313" key="10">
    <source>
        <dbReference type="Proteomes" id="UP001060771"/>
    </source>
</evidence>
<keyword evidence="10" id="KW-1185">Reference proteome</keyword>
<sequence>MPRKARIRIWGTDNKQVDNLASEIVGIARKLGVKVSGPIPLPRRRLMVTVRRAPSGQGYHTFDHWEMRIYKRLIDIDADERAIRQLMRMRVPENIKIEIELVD</sequence>
<reference evidence="8" key="1">
    <citation type="journal article" date="2014" name="Int. J. Syst. Evol. Microbiol.">
        <title>Complete genome sequence of Corynebacterium casei LMG S-19264T (=DSM 44701T), isolated from a smear-ripened cheese.</title>
        <authorList>
            <consortium name="US DOE Joint Genome Institute (JGI-PGF)"/>
            <person name="Walter F."/>
            <person name="Albersmeier A."/>
            <person name="Kalinowski J."/>
            <person name="Ruckert C."/>
        </authorList>
    </citation>
    <scope>NUCLEOTIDE SEQUENCE</scope>
    <source>
        <strain evidence="8">JCM 11219</strain>
    </source>
</reference>
<evidence type="ECO:0000313" key="7">
    <source>
        <dbReference type="EMBL" id="BDR92317.1"/>
    </source>
</evidence>
<dbReference type="FunFam" id="3.30.70.600:FF:000004">
    <property type="entry name" value="30S ribosomal protein S10"/>
    <property type="match status" value="1"/>
</dbReference>
<reference evidence="7" key="4">
    <citation type="journal article" date="2023" name="Microbiol. Resour. Announc.">
        <title>Complete Genome Sequence of Vulcanisaeta souniana Strain IC-059, a Hyperthermophilic Archaeon Isolated from Hot Spring Water in Japan.</title>
        <authorList>
            <person name="Kato S."/>
            <person name="Itoh T."/>
            <person name="Wu L."/>
            <person name="Ma J."/>
            <person name="Ohkuma M."/>
        </authorList>
    </citation>
    <scope>NUCLEOTIDE SEQUENCE</scope>
    <source>
        <strain evidence="7">JCM 11219</strain>
    </source>
</reference>
<dbReference type="NCBIfam" id="TIGR01046">
    <property type="entry name" value="uS10_euk_arch"/>
    <property type="match status" value="1"/>
</dbReference>
<dbReference type="Proteomes" id="UP000657075">
    <property type="component" value="Unassembled WGS sequence"/>
</dbReference>
<evidence type="ECO:0000256" key="2">
    <source>
        <dbReference type="ARBA" id="ARBA00022980"/>
    </source>
</evidence>
<dbReference type="OrthoDB" id="371736at2157"/>
<name>A0A830E5X1_9CREN</name>
<reference evidence="10" key="3">
    <citation type="submission" date="2022-09" db="EMBL/GenBank/DDBJ databases">
        <title>Complete genome sequence of Vulcanisaeta souniana.</title>
        <authorList>
            <person name="Kato S."/>
            <person name="Itoh T."/>
            <person name="Ohkuma M."/>
        </authorList>
    </citation>
    <scope>NUCLEOTIDE SEQUENCE [LARGE SCALE GENOMIC DNA]</scope>
    <source>
        <strain evidence="10">JCM 11219</strain>
    </source>
</reference>
<evidence type="ECO:0000313" key="9">
    <source>
        <dbReference type="Proteomes" id="UP000657075"/>
    </source>
</evidence>